<dbReference type="EMBL" id="JAMKOV010000061">
    <property type="protein sequence ID" value="KAI8034687.1"/>
    <property type="molecule type" value="Genomic_DNA"/>
</dbReference>
<dbReference type="Proteomes" id="UP001059596">
    <property type="component" value="Unassembled WGS sequence"/>
</dbReference>
<protein>
    <submittedName>
        <fullName evidence="1">Uncharacterized protein</fullName>
    </submittedName>
</protein>
<reference evidence="1" key="1">
    <citation type="journal article" date="2023" name="Genome Biol. Evol.">
        <title>Long-read-based Genome Assembly of Drosophila gunungcola Reveals Fewer Chemosensory Genes in Flower-breeding Species.</title>
        <authorList>
            <person name="Negi A."/>
            <person name="Liao B.Y."/>
            <person name="Yeh S.D."/>
        </authorList>
    </citation>
    <scope>NUCLEOTIDE SEQUENCE</scope>
    <source>
        <strain evidence="1">Sukarami</strain>
    </source>
</reference>
<evidence type="ECO:0000313" key="2">
    <source>
        <dbReference type="Proteomes" id="UP001059596"/>
    </source>
</evidence>
<sequence length="104" mass="11356">MLALVKGHRTVTGAAQELHRSCTGSAQDLLCSALLCSAQQELLAGLCGLFGLPRMPSLPARCRATCRFGVLQQAIKERDYNKRPTDGYYCRDPSVKSALLRECV</sequence>
<evidence type="ECO:0000313" key="1">
    <source>
        <dbReference type="EMBL" id="KAI8034687.1"/>
    </source>
</evidence>
<dbReference type="AlphaFoldDB" id="A0A9Q0BJQ4"/>
<accession>A0A9Q0BJQ4</accession>
<proteinExistence type="predicted"/>
<gene>
    <name evidence="1" type="ORF">M5D96_012510</name>
</gene>
<organism evidence="1 2">
    <name type="scientific">Drosophila gunungcola</name>
    <name type="common">fruit fly</name>
    <dbReference type="NCBI Taxonomy" id="103775"/>
    <lineage>
        <taxon>Eukaryota</taxon>
        <taxon>Metazoa</taxon>
        <taxon>Ecdysozoa</taxon>
        <taxon>Arthropoda</taxon>
        <taxon>Hexapoda</taxon>
        <taxon>Insecta</taxon>
        <taxon>Pterygota</taxon>
        <taxon>Neoptera</taxon>
        <taxon>Endopterygota</taxon>
        <taxon>Diptera</taxon>
        <taxon>Brachycera</taxon>
        <taxon>Muscomorpha</taxon>
        <taxon>Ephydroidea</taxon>
        <taxon>Drosophilidae</taxon>
        <taxon>Drosophila</taxon>
        <taxon>Sophophora</taxon>
    </lineage>
</organism>
<name>A0A9Q0BJQ4_9MUSC</name>
<comment type="caution">
    <text evidence="1">The sequence shown here is derived from an EMBL/GenBank/DDBJ whole genome shotgun (WGS) entry which is preliminary data.</text>
</comment>
<keyword evidence="2" id="KW-1185">Reference proteome</keyword>